<evidence type="ECO:0000313" key="9">
    <source>
        <dbReference type="EMBL" id="MPM13536.1"/>
    </source>
</evidence>
<gene>
    <name evidence="9" type="primary">araQ_34</name>
    <name evidence="9" type="ORF">SDC9_59893</name>
</gene>
<keyword evidence="6 7" id="KW-0472">Membrane</keyword>
<dbReference type="AlphaFoldDB" id="A0A644XBE5"/>
<feature type="transmembrane region" description="Helical" evidence="7">
    <location>
        <begin position="262"/>
        <end position="281"/>
    </location>
</feature>
<keyword evidence="5 7" id="KW-1133">Transmembrane helix</keyword>
<evidence type="ECO:0000259" key="8">
    <source>
        <dbReference type="PROSITE" id="PS50928"/>
    </source>
</evidence>
<evidence type="ECO:0000256" key="6">
    <source>
        <dbReference type="ARBA" id="ARBA00023136"/>
    </source>
</evidence>
<comment type="caution">
    <text evidence="9">The sequence shown here is derived from an EMBL/GenBank/DDBJ whole genome shotgun (WGS) entry which is preliminary data.</text>
</comment>
<dbReference type="EMBL" id="VSSQ01002134">
    <property type="protein sequence ID" value="MPM13536.1"/>
    <property type="molecule type" value="Genomic_DNA"/>
</dbReference>
<dbReference type="Gene3D" id="1.10.3720.10">
    <property type="entry name" value="MetI-like"/>
    <property type="match status" value="1"/>
</dbReference>
<feature type="transmembrane region" description="Helical" evidence="7">
    <location>
        <begin position="143"/>
        <end position="163"/>
    </location>
</feature>
<feature type="transmembrane region" description="Helical" evidence="7">
    <location>
        <begin position="111"/>
        <end position="131"/>
    </location>
</feature>
<keyword evidence="2" id="KW-0813">Transport</keyword>
<proteinExistence type="predicted"/>
<dbReference type="InterPro" id="IPR035906">
    <property type="entry name" value="MetI-like_sf"/>
</dbReference>
<feature type="transmembrane region" description="Helical" evidence="7">
    <location>
        <begin position="184"/>
        <end position="206"/>
    </location>
</feature>
<dbReference type="GO" id="GO:0005886">
    <property type="term" value="C:plasma membrane"/>
    <property type="evidence" value="ECO:0007669"/>
    <property type="project" value="UniProtKB-SubCell"/>
</dbReference>
<evidence type="ECO:0000256" key="7">
    <source>
        <dbReference type="SAM" id="Phobius"/>
    </source>
</evidence>
<dbReference type="CDD" id="cd06261">
    <property type="entry name" value="TM_PBP2"/>
    <property type="match status" value="1"/>
</dbReference>
<dbReference type="SUPFAM" id="SSF161098">
    <property type="entry name" value="MetI-like"/>
    <property type="match status" value="1"/>
</dbReference>
<dbReference type="Pfam" id="PF00528">
    <property type="entry name" value="BPD_transp_1"/>
    <property type="match status" value="1"/>
</dbReference>
<evidence type="ECO:0000256" key="2">
    <source>
        <dbReference type="ARBA" id="ARBA00022448"/>
    </source>
</evidence>
<evidence type="ECO:0000256" key="3">
    <source>
        <dbReference type="ARBA" id="ARBA00022475"/>
    </source>
</evidence>
<dbReference type="InterPro" id="IPR000515">
    <property type="entry name" value="MetI-like"/>
</dbReference>
<dbReference type="PANTHER" id="PTHR43744">
    <property type="entry name" value="ABC TRANSPORTER PERMEASE PROTEIN MG189-RELATED-RELATED"/>
    <property type="match status" value="1"/>
</dbReference>
<keyword evidence="4 7" id="KW-0812">Transmembrane</keyword>
<dbReference type="PANTHER" id="PTHR43744:SF9">
    <property type="entry name" value="POLYGALACTURONAN_RHAMNOGALACTURONAN TRANSPORT SYSTEM PERMEASE PROTEIN YTCP"/>
    <property type="match status" value="1"/>
</dbReference>
<comment type="subcellular location">
    <subcellularLocation>
        <location evidence="1">Cell membrane</location>
        <topology evidence="1">Multi-pass membrane protein</topology>
    </subcellularLocation>
</comment>
<feature type="transmembrane region" description="Helical" evidence="7">
    <location>
        <begin position="12"/>
        <end position="33"/>
    </location>
</feature>
<evidence type="ECO:0000256" key="5">
    <source>
        <dbReference type="ARBA" id="ARBA00022989"/>
    </source>
</evidence>
<evidence type="ECO:0000256" key="1">
    <source>
        <dbReference type="ARBA" id="ARBA00004651"/>
    </source>
</evidence>
<name>A0A644XBE5_9ZZZZ</name>
<feature type="domain" description="ABC transmembrane type-1" evidence="8">
    <location>
        <begin position="76"/>
        <end position="269"/>
    </location>
</feature>
<reference evidence="9" key="1">
    <citation type="submission" date="2019-08" db="EMBL/GenBank/DDBJ databases">
        <authorList>
            <person name="Kucharzyk K."/>
            <person name="Murdoch R.W."/>
            <person name="Higgins S."/>
            <person name="Loffler F."/>
        </authorList>
    </citation>
    <scope>NUCLEOTIDE SEQUENCE</scope>
</reference>
<accession>A0A644XBE5</accession>
<evidence type="ECO:0000256" key="4">
    <source>
        <dbReference type="ARBA" id="ARBA00022692"/>
    </source>
</evidence>
<feature type="transmembrane region" description="Helical" evidence="7">
    <location>
        <begin position="80"/>
        <end position="99"/>
    </location>
</feature>
<keyword evidence="3" id="KW-1003">Cell membrane</keyword>
<organism evidence="9">
    <name type="scientific">bioreactor metagenome</name>
    <dbReference type="NCBI Taxonomy" id="1076179"/>
    <lineage>
        <taxon>unclassified sequences</taxon>
        <taxon>metagenomes</taxon>
        <taxon>ecological metagenomes</taxon>
    </lineage>
</organism>
<dbReference type="GO" id="GO:0055085">
    <property type="term" value="P:transmembrane transport"/>
    <property type="evidence" value="ECO:0007669"/>
    <property type="project" value="InterPro"/>
</dbReference>
<dbReference type="PROSITE" id="PS50928">
    <property type="entry name" value="ABC_TM1"/>
    <property type="match status" value="1"/>
</dbReference>
<sequence>MKRGYSKNRNTMFDYTIMTFLVLLSIAILYPFWNQVVLSFSESSSTTGLGISLWPETWSLDAYKFIFGYGDVARAYFNTILRTVLGTTIIVAVTVLAAYPLSRPDLPYRGFFMGLFILAMFVAGGMIPDYLLVKSLGLLNTRWALLLPRALNVTYVIIMRNFFMSISKEIEESAVMDGATPFQVLWKIILPLSKPIIVTIALWAAVYHWNEWFHAQIYIQNSSLDVLQTLVRKMLIDVDPSRMQSQISGIGAQASELLLTNVRAATVMVSIGPIVLVYPFAQRYFIQGLQLGAVKG</sequence>
<protein>
    <submittedName>
        <fullName evidence="9">L-arabinose transport system permease protein AraQ</fullName>
    </submittedName>
</protein>